<evidence type="ECO:0000256" key="4">
    <source>
        <dbReference type="ARBA" id="ARBA00022750"/>
    </source>
</evidence>
<dbReference type="GO" id="GO:0004190">
    <property type="term" value="F:aspartic-type endopeptidase activity"/>
    <property type="evidence" value="ECO:0000318"/>
    <property type="project" value="GO_Central"/>
</dbReference>
<keyword evidence="7" id="KW-0325">Glycoprotein</keyword>
<dbReference type="eggNOG" id="KOG1339">
    <property type="taxonomic scope" value="Eukaryota"/>
</dbReference>
<evidence type="ECO:0000256" key="3">
    <source>
        <dbReference type="ARBA" id="ARBA00022729"/>
    </source>
</evidence>
<dbReference type="GeneID" id="6749724"/>
<dbReference type="AlphaFoldDB" id="B3RJC6"/>
<dbReference type="PhylomeDB" id="B3RJC6"/>
<comment type="similarity">
    <text evidence="1 10">Belongs to the peptidase A1 family.</text>
</comment>
<evidence type="ECO:0000256" key="5">
    <source>
        <dbReference type="ARBA" id="ARBA00022801"/>
    </source>
</evidence>
<accession>B3RJC6</accession>
<dbReference type="PROSITE" id="PS51767">
    <property type="entry name" value="PEPTIDASE_A1"/>
    <property type="match status" value="1"/>
</dbReference>
<evidence type="ECO:0000256" key="10">
    <source>
        <dbReference type="RuleBase" id="RU000454"/>
    </source>
</evidence>
<proteinExistence type="inferred from homology"/>
<dbReference type="OrthoDB" id="771136at2759"/>
<evidence type="ECO:0000313" key="14">
    <source>
        <dbReference type="Proteomes" id="UP000009022"/>
    </source>
</evidence>
<dbReference type="Gene3D" id="2.40.70.10">
    <property type="entry name" value="Acid Proteases"/>
    <property type="match status" value="2"/>
</dbReference>
<dbReference type="PANTHER" id="PTHR47966">
    <property type="entry name" value="BETA-SITE APP-CLEAVING ENZYME, ISOFORM A-RELATED"/>
    <property type="match status" value="1"/>
</dbReference>
<dbReference type="SUPFAM" id="SSF50630">
    <property type="entry name" value="Acid proteases"/>
    <property type="match status" value="1"/>
</dbReference>
<evidence type="ECO:0000256" key="8">
    <source>
        <dbReference type="PIRSR" id="PIRSR601461-1"/>
    </source>
</evidence>
<dbReference type="OMA" id="GVHDAAC"/>
<dbReference type="InterPro" id="IPR033121">
    <property type="entry name" value="PEPTIDASE_A1"/>
</dbReference>
<keyword evidence="6 9" id="KW-1015">Disulfide bond</keyword>
<dbReference type="PRINTS" id="PR00792">
    <property type="entry name" value="PEPSIN"/>
</dbReference>
<feature type="signal peptide" evidence="11">
    <location>
        <begin position="1"/>
        <end position="17"/>
    </location>
</feature>
<keyword evidence="5 10" id="KW-0378">Hydrolase</keyword>
<dbReference type="InterPro" id="IPR021109">
    <property type="entry name" value="Peptidase_aspartic_dom_sf"/>
</dbReference>
<feature type="domain" description="Peptidase A1" evidence="12">
    <location>
        <begin position="68"/>
        <end position="385"/>
    </location>
</feature>
<dbReference type="GO" id="GO:0006508">
    <property type="term" value="P:proteolysis"/>
    <property type="evidence" value="ECO:0000318"/>
    <property type="project" value="GO_Central"/>
</dbReference>
<dbReference type="MEROPS" id="A01.009"/>
<evidence type="ECO:0000256" key="1">
    <source>
        <dbReference type="ARBA" id="ARBA00007447"/>
    </source>
</evidence>
<dbReference type="KEGG" id="tad:TRIADDRAFT_36909"/>
<keyword evidence="2 10" id="KW-0645">Protease</keyword>
<gene>
    <name evidence="13" type="ORF">TRIADDRAFT_36909</name>
</gene>
<evidence type="ECO:0000259" key="12">
    <source>
        <dbReference type="PROSITE" id="PS51767"/>
    </source>
</evidence>
<feature type="chain" id="PRO_5002798119" description="Peptidase A1 domain-containing protein" evidence="11">
    <location>
        <begin position="18"/>
        <end position="389"/>
    </location>
</feature>
<reference evidence="13 14" key="1">
    <citation type="journal article" date="2008" name="Nature">
        <title>The Trichoplax genome and the nature of placozoans.</title>
        <authorList>
            <person name="Srivastava M."/>
            <person name="Begovic E."/>
            <person name="Chapman J."/>
            <person name="Putnam N.H."/>
            <person name="Hellsten U."/>
            <person name="Kawashima T."/>
            <person name="Kuo A."/>
            <person name="Mitros T."/>
            <person name="Salamov A."/>
            <person name="Carpenter M.L."/>
            <person name="Signorovitch A.Y."/>
            <person name="Moreno M.A."/>
            <person name="Kamm K."/>
            <person name="Grimwood J."/>
            <person name="Schmutz J."/>
            <person name="Shapiro H."/>
            <person name="Grigoriev I.V."/>
            <person name="Buss L.W."/>
            <person name="Schierwater B."/>
            <person name="Dellaporta S.L."/>
            <person name="Rokhsar D.S."/>
        </authorList>
    </citation>
    <scope>NUCLEOTIDE SEQUENCE [LARGE SCALE GENOMIC DNA]</scope>
    <source>
        <strain evidence="13 14">Grell-BS-1999</strain>
    </source>
</reference>
<evidence type="ECO:0000256" key="6">
    <source>
        <dbReference type="ARBA" id="ARBA00023157"/>
    </source>
</evidence>
<dbReference type="FunFam" id="2.40.70.10:FF:000009">
    <property type="entry name" value="Aspartic proteinase A1"/>
    <property type="match status" value="1"/>
</dbReference>
<dbReference type="Pfam" id="PF00026">
    <property type="entry name" value="Asp"/>
    <property type="match status" value="1"/>
</dbReference>
<organism evidence="13 14">
    <name type="scientific">Trichoplax adhaerens</name>
    <name type="common">Trichoplax reptans</name>
    <dbReference type="NCBI Taxonomy" id="10228"/>
    <lineage>
        <taxon>Eukaryota</taxon>
        <taxon>Metazoa</taxon>
        <taxon>Placozoa</taxon>
        <taxon>Uniplacotomia</taxon>
        <taxon>Trichoplacea</taxon>
        <taxon>Trichoplacidae</taxon>
        <taxon>Trichoplax</taxon>
    </lineage>
</organism>
<dbReference type="CTD" id="6749724"/>
<dbReference type="PANTHER" id="PTHR47966:SF51">
    <property type="entry name" value="BETA-SITE APP-CLEAVING ENZYME, ISOFORM A-RELATED"/>
    <property type="match status" value="1"/>
</dbReference>
<dbReference type="InterPro" id="IPR001969">
    <property type="entry name" value="Aspartic_peptidase_AS"/>
</dbReference>
<dbReference type="PROSITE" id="PS00141">
    <property type="entry name" value="ASP_PROTEASE"/>
    <property type="match status" value="2"/>
</dbReference>
<sequence>MKFLLVIAALFLISSDALVRVPLYKFKKTPREHLAEVGITSSMLSEKYELGASRNATEMLNNYLDAQYYGEISIGTPPQKFKVLFDTGSSNLWVPSSKCSFLNIACLFHSKYDHSKSSTYKKNSTKFSIRYGTGSLTGFLSVDTVRIQGVSVKNQGFAEAVSEPGLTFVAAQFDGILGMGYQEIAVDGVPPVFNNIMAQKQVGKSVFSFYLNRKEGAKPGGELILGGSDSKHYSGNFTYLPVTKKGYWQFKMDGISVKGKGSFCKGGCQAIADTGTSLLAGPTAEVNKIQTLIGATPLLNGEYTIDCSKISSLPPITFTLGGKKFTLTGKQYVLKVSSLGLDVCLSGFTGIDIPKPRGPLWILGDVFIGQYYTEFDMAKNRVGFAKVKN</sequence>
<evidence type="ECO:0000256" key="11">
    <source>
        <dbReference type="SAM" id="SignalP"/>
    </source>
</evidence>
<evidence type="ECO:0000256" key="2">
    <source>
        <dbReference type="ARBA" id="ARBA00022670"/>
    </source>
</evidence>
<dbReference type="Proteomes" id="UP000009022">
    <property type="component" value="Unassembled WGS sequence"/>
</dbReference>
<feature type="disulfide bond" evidence="9">
    <location>
        <begin position="99"/>
        <end position="106"/>
    </location>
</feature>
<keyword evidence="4 10" id="KW-0064">Aspartyl protease</keyword>
<dbReference type="FunFam" id="2.40.70.10:FF:000044">
    <property type="entry name" value="Lysosomal aspartic protease"/>
    <property type="match status" value="1"/>
</dbReference>
<keyword evidence="14" id="KW-1185">Reference proteome</keyword>
<dbReference type="HOGENOM" id="CLU_013253_3_3_1"/>
<evidence type="ECO:0000313" key="13">
    <source>
        <dbReference type="EMBL" id="EDV29308.1"/>
    </source>
</evidence>
<name>B3RJC6_TRIAD</name>
<dbReference type="STRING" id="10228.B3RJC6"/>
<keyword evidence="3 11" id="KW-0732">Signal</keyword>
<evidence type="ECO:0000256" key="7">
    <source>
        <dbReference type="ARBA" id="ARBA00023180"/>
    </source>
</evidence>
<dbReference type="InParanoid" id="B3RJC6"/>
<dbReference type="InterPro" id="IPR001461">
    <property type="entry name" value="Aspartic_peptidase_A1"/>
</dbReference>
<dbReference type="RefSeq" id="XP_002108510.1">
    <property type="nucleotide sequence ID" value="XM_002108474.1"/>
</dbReference>
<dbReference type="FunCoup" id="B3RJC6">
    <property type="interactions" value="948"/>
</dbReference>
<protein>
    <recommendedName>
        <fullName evidence="12">Peptidase A1 domain-containing protein</fullName>
    </recommendedName>
</protein>
<feature type="disulfide bond" evidence="9">
    <location>
        <begin position="264"/>
        <end position="268"/>
    </location>
</feature>
<evidence type="ECO:0000256" key="9">
    <source>
        <dbReference type="PIRSR" id="PIRSR601461-2"/>
    </source>
</evidence>
<feature type="active site" evidence="8">
    <location>
        <position position="273"/>
    </location>
</feature>
<feature type="active site" evidence="8">
    <location>
        <position position="86"/>
    </location>
</feature>
<dbReference type="EMBL" id="DS985241">
    <property type="protein sequence ID" value="EDV29308.1"/>
    <property type="molecule type" value="Genomic_DNA"/>
</dbReference>